<protein>
    <recommendedName>
        <fullName evidence="3">BPTI/Kunitz inhibitor domain-containing protein</fullName>
    </recommendedName>
</protein>
<keyword evidence="5" id="KW-1185">Reference proteome</keyword>
<dbReference type="GO" id="GO:0005615">
    <property type="term" value="C:extracellular space"/>
    <property type="evidence" value="ECO:0007669"/>
    <property type="project" value="TreeGrafter"/>
</dbReference>
<dbReference type="InterPro" id="IPR020901">
    <property type="entry name" value="Prtase_inh_Kunz-CS"/>
</dbReference>
<feature type="domain" description="BPTI/Kunitz inhibitor" evidence="3">
    <location>
        <begin position="151"/>
        <end position="178"/>
    </location>
</feature>
<dbReference type="GO" id="GO:0004867">
    <property type="term" value="F:serine-type endopeptidase inhibitor activity"/>
    <property type="evidence" value="ECO:0007669"/>
    <property type="project" value="InterPro"/>
</dbReference>
<dbReference type="SUPFAM" id="SSF57362">
    <property type="entry name" value="BPTI-like"/>
    <property type="match status" value="3"/>
</dbReference>
<evidence type="ECO:0000313" key="5">
    <source>
        <dbReference type="Proteomes" id="UP000261600"/>
    </source>
</evidence>
<dbReference type="PROSITE" id="PS00280">
    <property type="entry name" value="BPTI_KUNITZ_1"/>
    <property type="match status" value="2"/>
</dbReference>
<name>A0A3Q3IMQ1_MONAL</name>
<dbReference type="Gene3D" id="4.10.410.10">
    <property type="entry name" value="Pancreatic trypsin inhibitor Kunitz domain"/>
    <property type="match status" value="3"/>
</dbReference>
<dbReference type="InterPro" id="IPR002223">
    <property type="entry name" value="Kunitz_BPTI"/>
</dbReference>
<dbReference type="PANTHER" id="PTHR10083">
    <property type="entry name" value="KUNITZ-TYPE PROTEASE INHIBITOR-RELATED"/>
    <property type="match status" value="1"/>
</dbReference>
<dbReference type="Ensembl" id="ENSMALT00000006261.1">
    <property type="protein sequence ID" value="ENSMALP00000006127.1"/>
    <property type="gene ID" value="ENSMALG00000004378.1"/>
</dbReference>
<dbReference type="InterPro" id="IPR050098">
    <property type="entry name" value="TFPI/VKTCI-like"/>
</dbReference>
<feature type="compositionally biased region" description="Basic and acidic residues" evidence="2">
    <location>
        <begin position="15"/>
        <end position="25"/>
    </location>
</feature>
<dbReference type="AlphaFoldDB" id="A0A3Q3IMQ1"/>
<evidence type="ECO:0000256" key="2">
    <source>
        <dbReference type="SAM" id="MobiDB-lite"/>
    </source>
</evidence>
<dbReference type="InterPro" id="IPR036880">
    <property type="entry name" value="Kunitz_BPTI_sf"/>
</dbReference>
<evidence type="ECO:0000256" key="1">
    <source>
        <dbReference type="ARBA" id="ARBA00023157"/>
    </source>
</evidence>
<reference evidence="4" key="1">
    <citation type="submission" date="2025-08" db="UniProtKB">
        <authorList>
            <consortium name="Ensembl"/>
        </authorList>
    </citation>
    <scope>IDENTIFICATION</scope>
</reference>
<dbReference type="Proteomes" id="UP000261600">
    <property type="component" value="Unplaced"/>
</dbReference>
<dbReference type="PRINTS" id="PR00759">
    <property type="entry name" value="BASICPTASE"/>
</dbReference>
<dbReference type="SMART" id="SM00131">
    <property type="entry name" value="KU"/>
    <property type="match status" value="3"/>
</dbReference>
<reference evidence="4" key="2">
    <citation type="submission" date="2025-09" db="UniProtKB">
        <authorList>
            <consortium name="Ensembl"/>
        </authorList>
    </citation>
    <scope>IDENTIFICATION</scope>
</reference>
<feature type="region of interest" description="Disordered" evidence="2">
    <location>
        <begin position="14"/>
        <end position="35"/>
    </location>
</feature>
<dbReference type="Pfam" id="PF00014">
    <property type="entry name" value="Kunitz_BPTI"/>
    <property type="match status" value="3"/>
</dbReference>
<proteinExistence type="predicted"/>
<dbReference type="PANTHER" id="PTHR10083:SF375">
    <property type="entry name" value="BPTI_KUNITZ INHIBITOR DOMAIN-CONTAINING PROTEIN"/>
    <property type="match status" value="1"/>
</dbReference>
<evidence type="ECO:0000313" key="4">
    <source>
        <dbReference type="Ensembl" id="ENSMALP00000006127.1"/>
    </source>
</evidence>
<evidence type="ECO:0000259" key="3">
    <source>
        <dbReference type="PROSITE" id="PS50279"/>
    </source>
</evidence>
<dbReference type="PROSITE" id="PS50279">
    <property type="entry name" value="BPTI_KUNITZ_2"/>
    <property type="match status" value="3"/>
</dbReference>
<sequence>TKCDTAEALILQKQRAGERKAEERQVAPSGPDSYNFNPNKESKCSRFWYGGCGGNENRFETRRECENLCQFRWKRCPRITGTQRTAGTCLLWFFDKHIAACSPFWYGGCGGNANRFNTESECFWTCGSHSFQPVHCKCFRFAGGCMRQFQNECFRFWYGGCGGNENRFRTQEDLVSTCCFQNKRLKSSQISNQSLCNFKFSKTVI</sequence>
<accession>A0A3Q3IMQ1</accession>
<keyword evidence="1" id="KW-1015">Disulfide bond</keyword>
<feature type="domain" description="BPTI/Kunitz inhibitor" evidence="3">
    <location>
        <begin position="76"/>
        <end position="126"/>
    </location>
</feature>
<feature type="domain" description="BPTI/Kunitz inhibitor" evidence="3">
    <location>
        <begin position="34"/>
        <end position="69"/>
    </location>
</feature>
<organism evidence="4 5">
    <name type="scientific">Monopterus albus</name>
    <name type="common">Swamp eel</name>
    <dbReference type="NCBI Taxonomy" id="43700"/>
    <lineage>
        <taxon>Eukaryota</taxon>
        <taxon>Metazoa</taxon>
        <taxon>Chordata</taxon>
        <taxon>Craniata</taxon>
        <taxon>Vertebrata</taxon>
        <taxon>Euteleostomi</taxon>
        <taxon>Actinopterygii</taxon>
        <taxon>Neopterygii</taxon>
        <taxon>Teleostei</taxon>
        <taxon>Neoteleostei</taxon>
        <taxon>Acanthomorphata</taxon>
        <taxon>Anabantaria</taxon>
        <taxon>Synbranchiformes</taxon>
        <taxon>Synbranchidae</taxon>
        <taxon>Monopterus</taxon>
    </lineage>
</organism>